<evidence type="ECO:0000256" key="1">
    <source>
        <dbReference type="SAM" id="MobiDB-lite"/>
    </source>
</evidence>
<evidence type="ECO:0000313" key="4">
    <source>
        <dbReference type="Proteomes" id="UP000033140"/>
    </source>
</evidence>
<name>A0A0E9N9D9_SAICN</name>
<organism evidence="3 4">
    <name type="scientific">Saitoella complicata (strain BCRC 22490 / CBS 7301 / JCM 7358 / NBRC 10748 / NRRL Y-17804)</name>
    <dbReference type="NCBI Taxonomy" id="698492"/>
    <lineage>
        <taxon>Eukaryota</taxon>
        <taxon>Fungi</taxon>
        <taxon>Dikarya</taxon>
        <taxon>Ascomycota</taxon>
        <taxon>Taphrinomycotina</taxon>
        <taxon>Taphrinomycotina incertae sedis</taxon>
        <taxon>Saitoella</taxon>
    </lineage>
</organism>
<dbReference type="AlphaFoldDB" id="A0A0E9N9D9"/>
<comment type="caution">
    <text evidence="3">The sequence shown here is derived from an EMBL/GenBank/DDBJ whole genome shotgun (WGS) entry which is preliminary data.</text>
</comment>
<accession>A0A0E9N9D9</accession>
<keyword evidence="4" id="KW-1185">Reference proteome</keyword>
<gene>
    <name evidence="3" type="ORF">G7K_0660-t1</name>
</gene>
<dbReference type="OrthoDB" id="5576875at2759"/>
<reference evidence="3 4" key="1">
    <citation type="journal article" date="2011" name="J. Gen. Appl. Microbiol.">
        <title>Draft genome sequencing of the enigmatic yeast Saitoella complicata.</title>
        <authorList>
            <person name="Nishida H."/>
            <person name="Hamamoto M."/>
            <person name="Sugiyama J."/>
        </authorList>
    </citation>
    <scope>NUCLEOTIDE SEQUENCE [LARGE SCALE GENOMIC DNA]</scope>
    <source>
        <strain evidence="3 4">NRRL Y-17804</strain>
    </source>
</reference>
<sequence length="122" mass="13897">MSSDPFFDNPPPDTQINDPQNDALQTWLARRQAWLRNTPIGNDQLEAEKIRKVEFYASMKGLVEPRYESLYDELCLRGKSLKQPMNLATLIPILKAGWIRDGLWAQAAVEGAAYYDAQRAGR</sequence>
<feature type="region of interest" description="Disordered" evidence="1">
    <location>
        <begin position="1"/>
        <end position="20"/>
    </location>
</feature>
<dbReference type="RefSeq" id="XP_019027712.1">
    <property type="nucleotide sequence ID" value="XM_019167197.1"/>
</dbReference>
<evidence type="ECO:0000259" key="2">
    <source>
        <dbReference type="Pfam" id="PF13259"/>
    </source>
</evidence>
<dbReference type="Proteomes" id="UP000033140">
    <property type="component" value="Unassembled WGS sequence"/>
</dbReference>
<reference evidence="3 4" key="2">
    <citation type="journal article" date="2014" name="J. Gen. Appl. Microbiol.">
        <title>The early diverging ascomycetous budding yeast Saitoella complicata has three histone deacetylases belonging to the Clr6, Hos2, and Rpd3 lineages.</title>
        <authorList>
            <person name="Nishida H."/>
            <person name="Matsumoto T."/>
            <person name="Kondo S."/>
            <person name="Hamamoto M."/>
            <person name="Yoshikawa H."/>
        </authorList>
    </citation>
    <scope>NUCLEOTIDE SEQUENCE [LARGE SCALE GENOMIC DNA]</scope>
    <source>
        <strain evidence="3 4">NRRL Y-17804</strain>
    </source>
</reference>
<proteinExistence type="predicted"/>
<protein>
    <recommendedName>
        <fullName evidence="2">Gag1-like clamp domain-containing protein</fullName>
    </recommendedName>
</protein>
<feature type="domain" description="Gag1-like clamp" evidence="2">
    <location>
        <begin position="20"/>
        <end position="104"/>
    </location>
</feature>
<reference evidence="3 4" key="3">
    <citation type="journal article" date="2015" name="Genome Announc.">
        <title>Draft Genome Sequence of the Archiascomycetous Yeast Saitoella complicata.</title>
        <authorList>
            <person name="Yamauchi K."/>
            <person name="Kondo S."/>
            <person name="Hamamoto M."/>
            <person name="Takahashi Y."/>
            <person name="Ogura Y."/>
            <person name="Hayashi T."/>
            <person name="Nishida H."/>
        </authorList>
    </citation>
    <scope>NUCLEOTIDE SEQUENCE [LARGE SCALE GENOMIC DNA]</scope>
    <source>
        <strain evidence="3 4">NRRL Y-17804</strain>
    </source>
</reference>
<dbReference type="Pfam" id="PF13259">
    <property type="entry name" value="clamp_Gag1-like"/>
    <property type="match status" value="1"/>
</dbReference>
<dbReference type="EMBL" id="BACD03000004">
    <property type="protein sequence ID" value="GAO46429.1"/>
    <property type="molecule type" value="Genomic_DNA"/>
</dbReference>
<evidence type="ECO:0000313" key="3">
    <source>
        <dbReference type="EMBL" id="GAO46429.1"/>
    </source>
</evidence>
<dbReference type="InterPro" id="IPR025124">
    <property type="entry name" value="Gag1-like_clamp"/>
</dbReference>